<proteinExistence type="inferred from homology"/>
<keyword evidence="8" id="KW-0472">Membrane</keyword>
<dbReference type="Pfam" id="PF00494">
    <property type="entry name" value="SQS_PSY"/>
    <property type="match status" value="1"/>
</dbReference>
<dbReference type="InterPro" id="IPR019845">
    <property type="entry name" value="Squalene/phytoene_synthase_CS"/>
</dbReference>
<evidence type="ECO:0000256" key="5">
    <source>
        <dbReference type="ARBA" id="ARBA00022679"/>
    </source>
</evidence>
<name>A0A0E0MPT7_ORYPU</name>
<dbReference type="GO" id="GO:0004311">
    <property type="term" value="F:geranylgeranyl diphosphate synthase activity"/>
    <property type="evidence" value="ECO:0007669"/>
    <property type="project" value="InterPro"/>
</dbReference>
<dbReference type="SFLD" id="SFLDS00005">
    <property type="entry name" value="Isoprenoid_Synthase_Type_I"/>
    <property type="match status" value="1"/>
</dbReference>
<dbReference type="FunFam" id="1.10.600.10:FF:000004">
    <property type="entry name" value="Phytoene synthase chloroplastic"/>
    <property type="match status" value="1"/>
</dbReference>
<evidence type="ECO:0000256" key="2">
    <source>
        <dbReference type="ARBA" id="ARBA00004258"/>
    </source>
</evidence>
<evidence type="ECO:0000256" key="10">
    <source>
        <dbReference type="ARBA" id="ARBA00060463"/>
    </source>
</evidence>
<organism evidence="11">
    <name type="scientific">Oryza punctata</name>
    <name type="common">Red rice</name>
    <dbReference type="NCBI Taxonomy" id="4537"/>
    <lineage>
        <taxon>Eukaryota</taxon>
        <taxon>Viridiplantae</taxon>
        <taxon>Streptophyta</taxon>
        <taxon>Embryophyta</taxon>
        <taxon>Tracheophyta</taxon>
        <taxon>Spermatophyta</taxon>
        <taxon>Magnoliopsida</taxon>
        <taxon>Liliopsida</taxon>
        <taxon>Poales</taxon>
        <taxon>Poaceae</taxon>
        <taxon>BOP clade</taxon>
        <taxon>Oryzoideae</taxon>
        <taxon>Oryzeae</taxon>
        <taxon>Oryzinae</taxon>
        <taxon>Oryza</taxon>
    </lineage>
</organism>
<dbReference type="InterPro" id="IPR044843">
    <property type="entry name" value="Trans_IPPS_bact-type"/>
</dbReference>
<evidence type="ECO:0000256" key="3">
    <source>
        <dbReference type="ARBA" id="ARBA00006251"/>
    </source>
</evidence>
<evidence type="ECO:0000256" key="6">
    <source>
        <dbReference type="ARBA" id="ARBA00022746"/>
    </source>
</evidence>
<dbReference type="Proteomes" id="UP000026962">
    <property type="component" value="Chromosome 12"/>
</dbReference>
<dbReference type="Gramene" id="OPUNC12G17610.1">
    <property type="protein sequence ID" value="OPUNC12G17610.1"/>
    <property type="gene ID" value="OPUNC12G17610"/>
</dbReference>
<evidence type="ECO:0000256" key="7">
    <source>
        <dbReference type="ARBA" id="ARBA00022946"/>
    </source>
</evidence>
<dbReference type="PANTHER" id="PTHR31480">
    <property type="entry name" value="BIFUNCTIONAL LYCOPENE CYCLASE/PHYTOENE SYNTHASE"/>
    <property type="match status" value="1"/>
</dbReference>
<keyword evidence="5" id="KW-0808">Transferase</keyword>
<comment type="subcellular location">
    <subcellularLocation>
        <location evidence="2">Plastid</location>
        <location evidence="2">Chloroplast membrane</location>
        <topology evidence="2">Peripheral membrane protein</topology>
    </subcellularLocation>
    <subcellularLocation>
        <location evidence="10">Plastid</location>
        <location evidence="10">Chloroplast</location>
        <location evidence="10">Plastoglobule</location>
    </subcellularLocation>
</comment>
<dbReference type="GO" id="GO:0046905">
    <property type="term" value="F:15-cis-phytoene synthase activity"/>
    <property type="evidence" value="ECO:0007669"/>
    <property type="project" value="UniProtKB-EC"/>
</dbReference>
<evidence type="ECO:0000313" key="11">
    <source>
        <dbReference type="EnsemblPlants" id="OPUNC12G17610.1"/>
    </source>
</evidence>
<dbReference type="GO" id="GO:0010287">
    <property type="term" value="C:plastoglobule"/>
    <property type="evidence" value="ECO:0007669"/>
    <property type="project" value="UniProtKB-SubCell"/>
</dbReference>
<dbReference type="HOGENOM" id="CLU_037269_2_0_1"/>
<protein>
    <recommendedName>
        <fullName evidence="4">15-cis-phytoene synthase</fullName>
        <ecNumber evidence="4">2.5.1.32</ecNumber>
    </recommendedName>
</protein>
<dbReference type="GO" id="GO:0031969">
    <property type="term" value="C:chloroplast membrane"/>
    <property type="evidence" value="ECO:0007669"/>
    <property type="project" value="UniProtKB-SubCell"/>
</dbReference>
<keyword evidence="7" id="KW-0809">Transit peptide</keyword>
<dbReference type="EnsemblPlants" id="OPUNC12G17610.1">
    <property type="protein sequence ID" value="OPUNC12G17610.1"/>
    <property type="gene ID" value="OPUNC12G17610"/>
</dbReference>
<keyword evidence="6" id="KW-0125">Carotenoid biosynthesis</keyword>
<dbReference type="SFLD" id="SFLDG01018">
    <property type="entry name" value="Squalene/Phytoene_Synthase_Lik"/>
    <property type="match status" value="1"/>
</dbReference>
<comment type="similarity">
    <text evidence="3">Belongs to the phytoene/squalene synthase family.</text>
</comment>
<keyword evidence="9" id="KW-0414">Isoprene biosynthesis</keyword>
<dbReference type="OMA" id="KLYCYRV"/>
<keyword evidence="12" id="KW-1185">Reference proteome</keyword>
<dbReference type="Gene3D" id="1.10.600.10">
    <property type="entry name" value="Farnesyl Diphosphate Synthase"/>
    <property type="match status" value="1"/>
</dbReference>
<evidence type="ECO:0000256" key="1">
    <source>
        <dbReference type="ARBA" id="ARBA00001805"/>
    </source>
</evidence>
<evidence type="ECO:0000256" key="4">
    <source>
        <dbReference type="ARBA" id="ARBA00012396"/>
    </source>
</evidence>
<dbReference type="SUPFAM" id="SSF48576">
    <property type="entry name" value="Terpenoid synthases"/>
    <property type="match status" value="1"/>
</dbReference>
<evidence type="ECO:0000256" key="8">
    <source>
        <dbReference type="ARBA" id="ARBA00023136"/>
    </source>
</evidence>
<evidence type="ECO:0000256" key="9">
    <source>
        <dbReference type="ARBA" id="ARBA00023229"/>
    </source>
</evidence>
<evidence type="ECO:0000313" key="12">
    <source>
        <dbReference type="Proteomes" id="UP000026962"/>
    </source>
</evidence>
<dbReference type="InterPro" id="IPR008949">
    <property type="entry name" value="Isoprenoid_synthase_dom_sf"/>
</dbReference>
<dbReference type="InterPro" id="IPR033904">
    <property type="entry name" value="Trans_IPPS_HH"/>
</dbReference>
<comment type="catalytic activity">
    <reaction evidence="1">
        <text>2 (2E,6E,10E)-geranylgeranyl diphosphate = 15-cis-phytoene + 2 diphosphate</text>
        <dbReference type="Rhea" id="RHEA:34475"/>
        <dbReference type="ChEBI" id="CHEBI:27787"/>
        <dbReference type="ChEBI" id="CHEBI:33019"/>
        <dbReference type="ChEBI" id="CHEBI:58756"/>
        <dbReference type="EC" id="2.5.1.32"/>
    </reaction>
</comment>
<dbReference type="eggNOG" id="KOG1459">
    <property type="taxonomic scope" value="Eukaryota"/>
</dbReference>
<dbReference type="GO" id="GO:0016117">
    <property type="term" value="P:carotenoid biosynthetic process"/>
    <property type="evidence" value="ECO:0007669"/>
    <property type="project" value="UniProtKB-KW"/>
</dbReference>
<dbReference type="PROSITE" id="PS01045">
    <property type="entry name" value="SQUALEN_PHYTOEN_SYN_2"/>
    <property type="match status" value="1"/>
</dbReference>
<reference evidence="11" key="2">
    <citation type="submission" date="2018-05" db="EMBL/GenBank/DDBJ databases">
        <title>OpunRS2 (Oryza punctata Reference Sequence Version 2).</title>
        <authorList>
            <person name="Zhang J."/>
            <person name="Kudrna D."/>
            <person name="Lee S."/>
            <person name="Talag J."/>
            <person name="Welchert J."/>
            <person name="Wing R.A."/>
        </authorList>
    </citation>
    <scope>NUCLEOTIDE SEQUENCE [LARGE SCALE GENOMIC DNA]</scope>
</reference>
<dbReference type="CDD" id="cd00683">
    <property type="entry name" value="Trans_IPPS_HH"/>
    <property type="match status" value="1"/>
</dbReference>
<accession>A0A0E0MPT7</accession>
<dbReference type="GO" id="GO:0051996">
    <property type="term" value="F:squalene synthase [NAD(P)H] activity"/>
    <property type="evidence" value="ECO:0007669"/>
    <property type="project" value="InterPro"/>
</dbReference>
<dbReference type="InterPro" id="IPR002060">
    <property type="entry name" value="Squ/phyt_synthse"/>
</dbReference>
<reference evidence="11" key="1">
    <citation type="submission" date="2015-04" db="UniProtKB">
        <authorList>
            <consortium name="EnsemblPlants"/>
        </authorList>
    </citation>
    <scope>IDENTIFICATION</scope>
</reference>
<dbReference type="AlphaFoldDB" id="A0A0E0MPT7"/>
<dbReference type="SFLD" id="SFLDG01212">
    <property type="entry name" value="Phytoene_synthase_like"/>
    <property type="match status" value="1"/>
</dbReference>
<sequence length="395" mass="44351">MASASSSSSPAAVWTTAPHASCLRIHAVFLRNHQRRRGPLVVASSVRPLAASLVATAPVEVASRRTAAEEAVYEVVLRQAALVEEATATRRARRWAEEEDGAASWGLLGDAYDRCGEVCAEYAKTFYLGTQLMTPERRKAVWAIYVWCRRTDELVDGPNSSYITPKALDRWEKRLEDLFEGRPYDMYDAALSDTVSKFPVDIQPFKDMIEGMRLDLWKSRYRSFDELYLYCYYVAGTVGLMTVPVMGIAPDSKASTESVYNAALALGIANQLTNILRDVGEDSRRGRIYLPLDELAEAGLTEDDIFRGKVTDKWRKFMKGQILRARLFFDEAEKGVAHLDSASRWPVLASLWLYRQILDAIEANDYNNFTKRAYVNKAKKLLSLPVAYARAAVAS</sequence>
<dbReference type="EC" id="2.5.1.32" evidence="4"/>
<dbReference type="STRING" id="4537.A0A0E0MPT7"/>